<dbReference type="EMBL" id="CAJNOT010001246">
    <property type="protein sequence ID" value="CAF1170343.1"/>
    <property type="molecule type" value="Genomic_DNA"/>
</dbReference>
<accession>A0A814U1W5</accession>
<dbReference type="AlphaFoldDB" id="A0A814U1W5"/>
<dbReference type="EMBL" id="CAJOBD010004605">
    <property type="protein sequence ID" value="CAF4001318.1"/>
    <property type="molecule type" value="Genomic_DNA"/>
</dbReference>
<sequence>MCVLCSPRQVVAITSCKGCAKHLCRKHFNEHRENLTKGLQNVIDLRDNVLQELARVIDSTLKSPGHNNAVALLKQIDEWKTKTIERVTQAANDACKSVERLFSRKEEYDQIKQNIYQITKELKEQQELESFVESDIDQWTNQLNQLQTDFNRPLKVEINSPVLQIQTIDWNTIIKITSSDEKQDKYVDLTKNQLEKGVSSLFLDEKPKEVIIPPSILSTDGELAIKSSQLHSQEKAYPSFLFGLNESIDREIGSLLKNLMYLAPMDKNGPMNDQCGPQTDQMEQFLSDAFGFKNIPGKYIVPGIKSFQLGKPLHSLNPNTQIHFPKNMEDSFTMTVQEIIDWQYSYKVYADKTIKGINKEFINRALQGQSQDGEEAFRMKYTVRISKCPILMEFDAKIISRNVNEDWPNRIKLVSAIGIDFAGRKHDINDILYYISNWKELYYIDQRSNLPLLSNERDFYTKATRPRGELYEERVRSSLIRMARLRLRACDEEAVQIIVETGIGLGVFSGSHIGIDVKVRALSAEAIRIALEQDGSLYKNIRAIVFALPIFNKNKSKDRHLDAFDDFVNEFRRVQYNGPIPVLITDQDMHRVTVSIARHGFTVAEVNPADSNGVFGSYWQNPGQSVHGKLALTTVGLLVQHHLINSSVLDTNNYHLLEINEAPTLGRRIIVSDDNE</sequence>
<proteinExistence type="predicted"/>
<comment type="caution">
    <text evidence="1">The sequence shown here is derived from an EMBL/GenBank/DDBJ whole genome shotgun (WGS) entry which is preliminary data.</text>
</comment>
<evidence type="ECO:0000313" key="3">
    <source>
        <dbReference type="Proteomes" id="UP000663864"/>
    </source>
</evidence>
<protein>
    <submittedName>
        <fullName evidence="1">Uncharacterized protein</fullName>
    </submittedName>
</protein>
<name>A0A814U1W5_9BILA</name>
<organism evidence="1 3">
    <name type="scientific">Rotaria sordida</name>
    <dbReference type="NCBI Taxonomy" id="392033"/>
    <lineage>
        <taxon>Eukaryota</taxon>
        <taxon>Metazoa</taxon>
        <taxon>Spiralia</taxon>
        <taxon>Gnathifera</taxon>
        <taxon>Rotifera</taxon>
        <taxon>Eurotatoria</taxon>
        <taxon>Bdelloidea</taxon>
        <taxon>Philodinida</taxon>
        <taxon>Philodinidae</taxon>
        <taxon>Rotaria</taxon>
    </lineage>
</organism>
<dbReference type="Proteomes" id="UP000663836">
    <property type="component" value="Unassembled WGS sequence"/>
</dbReference>
<reference evidence="1" key="1">
    <citation type="submission" date="2021-02" db="EMBL/GenBank/DDBJ databases">
        <authorList>
            <person name="Nowell W R."/>
        </authorList>
    </citation>
    <scope>NUCLEOTIDE SEQUENCE</scope>
</reference>
<evidence type="ECO:0000313" key="1">
    <source>
        <dbReference type="EMBL" id="CAF1170343.1"/>
    </source>
</evidence>
<gene>
    <name evidence="2" type="ORF">JBS370_LOCUS26292</name>
    <name evidence="1" type="ORF">ZHD862_LOCUS21177</name>
</gene>
<dbReference type="Proteomes" id="UP000663864">
    <property type="component" value="Unassembled WGS sequence"/>
</dbReference>
<evidence type="ECO:0000313" key="2">
    <source>
        <dbReference type="EMBL" id="CAF4001318.1"/>
    </source>
</evidence>